<sequence>MRKRIACVCVIFALVACRSDKPEDQVRATFETCRAAVEAGDAAGATAPLDPAFQGPEGLDKASLRLFLMGTFRQEKVGVTVVRNEVAVRGNEAFQEVDLILTSRGGGLLPQDASHRSFRLRWRKTGKDWRLLEAQSLDGR</sequence>
<keyword evidence="2" id="KW-1185">Reference proteome</keyword>
<dbReference type="Proteomes" id="UP001165069">
    <property type="component" value="Unassembled WGS sequence"/>
</dbReference>
<dbReference type="InterPro" id="IPR032710">
    <property type="entry name" value="NTF2-like_dom_sf"/>
</dbReference>
<dbReference type="SUPFAM" id="SSF54427">
    <property type="entry name" value="NTF2-like"/>
    <property type="match status" value="1"/>
</dbReference>
<comment type="caution">
    <text evidence="1">The sequence shown here is derived from an EMBL/GenBank/DDBJ whole genome shotgun (WGS) entry which is preliminary data.</text>
</comment>
<organism evidence="1 2">
    <name type="scientific">Geothrix limicola</name>
    <dbReference type="NCBI Taxonomy" id="2927978"/>
    <lineage>
        <taxon>Bacteria</taxon>
        <taxon>Pseudomonadati</taxon>
        <taxon>Acidobacteriota</taxon>
        <taxon>Holophagae</taxon>
        <taxon>Holophagales</taxon>
        <taxon>Holophagaceae</taxon>
        <taxon>Geothrix</taxon>
    </lineage>
</organism>
<reference evidence="1 2" key="1">
    <citation type="journal article" date="2023" name="Antonie Van Leeuwenhoek">
        <title>Mesoterricola silvestris gen. nov., sp. nov., Mesoterricola sediminis sp. nov., Geothrix oryzae sp. nov., Geothrix edaphica sp. nov., Geothrix rubra sp. nov., and Geothrix limicola sp. nov., six novel members of Acidobacteriota isolated from soils.</title>
        <authorList>
            <person name="Itoh H."/>
            <person name="Sugisawa Y."/>
            <person name="Mise K."/>
            <person name="Xu Z."/>
            <person name="Kuniyasu M."/>
            <person name="Ushijima N."/>
            <person name="Kawano K."/>
            <person name="Kobayashi E."/>
            <person name="Shiratori Y."/>
            <person name="Masuda Y."/>
            <person name="Senoo K."/>
        </authorList>
    </citation>
    <scope>NUCLEOTIDE SEQUENCE [LARGE SCALE GENOMIC DNA]</scope>
    <source>
        <strain evidence="1 2">Red804</strain>
    </source>
</reference>
<proteinExistence type="predicted"/>
<dbReference type="PROSITE" id="PS51257">
    <property type="entry name" value="PROKAR_LIPOPROTEIN"/>
    <property type="match status" value="1"/>
</dbReference>
<evidence type="ECO:0008006" key="3">
    <source>
        <dbReference type="Google" id="ProtNLM"/>
    </source>
</evidence>
<dbReference type="Gene3D" id="3.10.450.50">
    <property type="match status" value="1"/>
</dbReference>
<name>A0ABQ5QFS7_9BACT</name>
<evidence type="ECO:0000313" key="1">
    <source>
        <dbReference type="EMBL" id="GLH73538.1"/>
    </source>
</evidence>
<gene>
    <name evidence="1" type="ORF">GETHLI_20400</name>
</gene>
<accession>A0ABQ5QFS7</accession>
<dbReference type="EMBL" id="BSDE01000003">
    <property type="protein sequence ID" value="GLH73538.1"/>
    <property type="molecule type" value="Genomic_DNA"/>
</dbReference>
<protein>
    <recommendedName>
        <fullName evidence="3">DUF4440 domain-containing protein</fullName>
    </recommendedName>
</protein>
<evidence type="ECO:0000313" key="2">
    <source>
        <dbReference type="Proteomes" id="UP001165069"/>
    </source>
</evidence>